<comment type="caution">
    <text evidence="7">The sequence shown here is derived from an EMBL/GenBank/DDBJ whole genome shotgun (WGS) entry which is preliminary data.</text>
</comment>
<feature type="transmembrane region" description="Helical" evidence="5">
    <location>
        <begin position="52"/>
        <end position="70"/>
    </location>
</feature>
<organism evidence="7 8">
    <name type="scientific">Nostoc parmelioides FACHB-3921</name>
    <dbReference type="NCBI Taxonomy" id="2692909"/>
    <lineage>
        <taxon>Bacteria</taxon>
        <taxon>Bacillati</taxon>
        <taxon>Cyanobacteriota</taxon>
        <taxon>Cyanophyceae</taxon>
        <taxon>Nostocales</taxon>
        <taxon>Nostocaceae</taxon>
        <taxon>Nostoc</taxon>
    </lineage>
</organism>
<keyword evidence="2 5" id="KW-0812">Transmembrane</keyword>
<feature type="transmembrane region" description="Helical" evidence="5">
    <location>
        <begin position="203"/>
        <end position="230"/>
    </location>
</feature>
<feature type="transmembrane region" description="Helical" evidence="5">
    <location>
        <begin position="7"/>
        <end position="40"/>
    </location>
</feature>
<feature type="transmembrane region" description="Helical" evidence="5">
    <location>
        <begin position="173"/>
        <end position="191"/>
    </location>
</feature>
<dbReference type="PANTHER" id="PTHR37422:SF13">
    <property type="entry name" value="LIPOPOLYSACCHARIDE BIOSYNTHESIS PROTEIN PA4999-RELATED"/>
    <property type="match status" value="1"/>
</dbReference>
<evidence type="ECO:0000313" key="7">
    <source>
        <dbReference type="EMBL" id="MBD2251574.1"/>
    </source>
</evidence>
<evidence type="ECO:0000313" key="8">
    <source>
        <dbReference type="Proteomes" id="UP000621307"/>
    </source>
</evidence>
<keyword evidence="8" id="KW-1185">Reference proteome</keyword>
<evidence type="ECO:0000256" key="4">
    <source>
        <dbReference type="ARBA" id="ARBA00023136"/>
    </source>
</evidence>
<feature type="domain" description="O-antigen ligase-related" evidence="6">
    <location>
        <begin position="206"/>
        <end position="358"/>
    </location>
</feature>
<dbReference type="GO" id="GO:0016874">
    <property type="term" value="F:ligase activity"/>
    <property type="evidence" value="ECO:0007669"/>
    <property type="project" value="UniProtKB-KW"/>
</dbReference>
<comment type="subcellular location">
    <subcellularLocation>
        <location evidence="1">Membrane</location>
        <topology evidence="1">Multi-pass membrane protein</topology>
    </subcellularLocation>
</comment>
<keyword evidence="4 5" id="KW-0472">Membrane</keyword>
<proteinExistence type="predicted"/>
<gene>
    <name evidence="7" type="ORF">H6G14_09670</name>
</gene>
<sequence length="423" mass="47962">MKEEIMVFILLSPIIIYLLFVILFKNFAIGFTIIMFMLPFENLLGTGESGSISRYLIILTGVGCFLQKSLVLNKLSIFKDPIFNLILTLIFWSFASILWSVSPETSLITTITLIGNFILFSIVFLSNRKWLSIYWISLLIGCTASVILGNFLARPEGLENNLDRFTTGGQDPNDLAGLLLIAFSVGVYVFYSQLKSKRSRLLMFFNLATILIGVLLTLSRTGLIAMVVPLSFLALRKFKKKYFYLIILLFTSILYILGMDTINEFLNLFISPLFSRFNQLDESQFALARWDIWLAAIEVIKHNFFLGVGAGALPYVIDDYSSVRLPRSTYNPEIGLVAHNIILSVWSEMGLIGITIFVTILFFGFQYTLNLSKKDPWGLGMLVSILVVFVMGTTLSWENKKILYILFGSICLLYESKKNYLDD</sequence>
<reference evidence="7 8" key="1">
    <citation type="journal article" date="2020" name="ISME J.">
        <title>Comparative genomics reveals insights into cyanobacterial evolution and habitat adaptation.</title>
        <authorList>
            <person name="Chen M.Y."/>
            <person name="Teng W.K."/>
            <person name="Zhao L."/>
            <person name="Hu C.X."/>
            <person name="Zhou Y.K."/>
            <person name="Han B.P."/>
            <person name="Song L.R."/>
            <person name="Shu W.S."/>
        </authorList>
    </citation>
    <scope>NUCLEOTIDE SEQUENCE [LARGE SCALE GENOMIC DNA]</scope>
    <source>
        <strain evidence="7 8">FACHB-3921</strain>
    </source>
</reference>
<feature type="transmembrane region" description="Helical" evidence="5">
    <location>
        <begin position="242"/>
        <end position="271"/>
    </location>
</feature>
<feature type="transmembrane region" description="Helical" evidence="5">
    <location>
        <begin position="377"/>
        <end position="397"/>
    </location>
</feature>
<dbReference type="InterPro" id="IPR051533">
    <property type="entry name" value="WaaL-like"/>
</dbReference>
<evidence type="ECO:0000256" key="1">
    <source>
        <dbReference type="ARBA" id="ARBA00004141"/>
    </source>
</evidence>
<feature type="transmembrane region" description="Helical" evidence="5">
    <location>
        <begin position="337"/>
        <end position="365"/>
    </location>
</feature>
<keyword evidence="3 5" id="KW-1133">Transmembrane helix</keyword>
<dbReference type="EMBL" id="JACJQL010000010">
    <property type="protein sequence ID" value="MBD2251574.1"/>
    <property type="molecule type" value="Genomic_DNA"/>
</dbReference>
<feature type="transmembrane region" description="Helical" evidence="5">
    <location>
        <begin position="107"/>
        <end position="126"/>
    </location>
</feature>
<feature type="transmembrane region" description="Helical" evidence="5">
    <location>
        <begin position="82"/>
        <end position="101"/>
    </location>
</feature>
<evidence type="ECO:0000259" key="6">
    <source>
        <dbReference type="Pfam" id="PF04932"/>
    </source>
</evidence>
<feature type="transmembrane region" description="Helical" evidence="5">
    <location>
        <begin position="133"/>
        <end position="153"/>
    </location>
</feature>
<evidence type="ECO:0000256" key="2">
    <source>
        <dbReference type="ARBA" id="ARBA00022692"/>
    </source>
</evidence>
<protein>
    <submittedName>
        <fullName evidence="7">O-antigen ligase family protein</fullName>
    </submittedName>
</protein>
<accession>A0ABR8BCX1</accession>
<dbReference type="Proteomes" id="UP000621307">
    <property type="component" value="Unassembled WGS sequence"/>
</dbReference>
<evidence type="ECO:0000256" key="5">
    <source>
        <dbReference type="SAM" id="Phobius"/>
    </source>
</evidence>
<keyword evidence="7" id="KW-0436">Ligase</keyword>
<name>A0ABR8BCX1_9NOSO</name>
<evidence type="ECO:0000256" key="3">
    <source>
        <dbReference type="ARBA" id="ARBA00022989"/>
    </source>
</evidence>
<dbReference type="Pfam" id="PF04932">
    <property type="entry name" value="Wzy_C"/>
    <property type="match status" value="1"/>
</dbReference>
<dbReference type="PANTHER" id="PTHR37422">
    <property type="entry name" value="TEICHURONIC ACID BIOSYNTHESIS PROTEIN TUAE"/>
    <property type="match status" value="1"/>
</dbReference>
<dbReference type="InterPro" id="IPR007016">
    <property type="entry name" value="O-antigen_ligase-rel_domated"/>
</dbReference>
<dbReference type="RefSeq" id="WP_190567204.1">
    <property type="nucleotide sequence ID" value="NZ_JACJQL010000010.1"/>
</dbReference>